<keyword evidence="2" id="KW-1185">Reference proteome</keyword>
<dbReference type="InterPro" id="IPR032774">
    <property type="entry name" value="WG_beta_rep"/>
</dbReference>
<reference evidence="2" key="1">
    <citation type="submission" date="2016-11" db="EMBL/GenBank/DDBJ databases">
        <authorList>
            <person name="Varghese N."/>
            <person name="Submissions S."/>
        </authorList>
    </citation>
    <scope>NUCLEOTIDE SEQUENCE [LARGE SCALE GENOMIC DNA]</scope>
    <source>
        <strain evidence="2">DSM 19978</strain>
    </source>
</reference>
<dbReference type="STRING" id="468056.SAMN05443549_101261"/>
<gene>
    <name evidence="1" type="ORF">SAMN05443549_101261</name>
</gene>
<dbReference type="Proteomes" id="UP000184516">
    <property type="component" value="Unassembled WGS sequence"/>
</dbReference>
<dbReference type="EMBL" id="FQWB01000001">
    <property type="protein sequence ID" value="SHF76269.1"/>
    <property type="molecule type" value="Genomic_DNA"/>
</dbReference>
<dbReference type="PANTHER" id="PTHR37841:SF1">
    <property type="entry name" value="DUF3298 DOMAIN-CONTAINING PROTEIN"/>
    <property type="match status" value="1"/>
</dbReference>
<dbReference type="OrthoDB" id="623514at2"/>
<proteinExistence type="predicted"/>
<protein>
    <submittedName>
        <fullName evidence="1">WG containing repeat-containing protein</fullName>
    </submittedName>
</protein>
<dbReference type="PROSITE" id="PS51257">
    <property type="entry name" value="PROKAR_LIPOPROTEIN"/>
    <property type="match status" value="1"/>
</dbReference>
<evidence type="ECO:0000313" key="1">
    <source>
        <dbReference type="EMBL" id="SHF76269.1"/>
    </source>
</evidence>
<evidence type="ECO:0000313" key="2">
    <source>
        <dbReference type="Proteomes" id="UP000184516"/>
    </source>
</evidence>
<name>A0A1M5EAK9_9FLAO</name>
<sequence>MANERIILYFFFLLFLSCNKNDTTNQSKTYNLDKYSFLNPIDEEGMIYAQKGNKYGYIDIDQNIIIPFIYDELSLFSEGLASAKINGKYGFLNRKGKKIIDFQFDEVDGFYQSGLAIVQKNNKYGIITQKGTFIIPIVYENIFLSEKDSLICISKNKKWAFFSKKGKQVTNFIYDQITFSKKSLILIKKDKKIGYLDSNLTEKIPIGKYDYGTPFNNNGLAIVSKKNRFGVINNKDFQVIKTEFDSIGYLQEEYSDSDCFVGFKNDKLTLFDQKGNLIIEGIKDYFKDVCRLNNKVKTIYQIQKGNGLSGVIDEKGKVLIPVIYDEINRFRGDSVTTVMSKNKYGLIKSNNEIVYPINNDWILRDRDLDFYIVKKNDKAGIINKNLLPVLDFNYQDISPCHYNPKNLFIAKKNDKYGVIGLRGDIIIPFEYDELSNWVEYGPGSNYHFVTKNNKKGLITKGGKTIIPPVYDELRFINDQTIILAKNQKFGVVTIKNTLVIPFDYSKICTETFNLNLKGKEFYVQKNGKAFVIDNKNKMIRNKISAKEKELMNFEMKFLK</sequence>
<dbReference type="AlphaFoldDB" id="A0A1M5EAK9"/>
<dbReference type="PANTHER" id="PTHR37841">
    <property type="entry name" value="GLR2918 PROTEIN"/>
    <property type="match status" value="1"/>
</dbReference>
<accession>A0A1M5EAK9</accession>
<organism evidence="1 2">
    <name type="scientific">Flavobacterium fluvii</name>
    <dbReference type="NCBI Taxonomy" id="468056"/>
    <lineage>
        <taxon>Bacteria</taxon>
        <taxon>Pseudomonadati</taxon>
        <taxon>Bacteroidota</taxon>
        <taxon>Flavobacteriia</taxon>
        <taxon>Flavobacteriales</taxon>
        <taxon>Flavobacteriaceae</taxon>
        <taxon>Flavobacterium</taxon>
    </lineage>
</organism>
<dbReference type="Pfam" id="PF14903">
    <property type="entry name" value="WG_beta_rep"/>
    <property type="match status" value="7"/>
</dbReference>
<dbReference type="SUPFAM" id="SSF69360">
    <property type="entry name" value="Cell wall binding repeat"/>
    <property type="match status" value="1"/>
</dbReference>